<proteinExistence type="predicted"/>
<feature type="domain" description="SCP2" evidence="1">
    <location>
        <begin position="16"/>
        <end position="97"/>
    </location>
</feature>
<dbReference type="Pfam" id="PF02036">
    <property type="entry name" value="SCP2"/>
    <property type="match status" value="1"/>
</dbReference>
<dbReference type="PANTHER" id="PTHR10094">
    <property type="entry name" value="STEROL CARRIER PROTEIN 2 SCP-2 FAMILY PROTEIN"/>
    <property type="match status" value="1"/>
</dbReference>
<dbReference type="Proteomes" id="UP000199513">
    <property type="component" value="Unassembled WGS sequence"/>
</dbReference>
<dbReference type="Gene3D" id="3.30.1050.10">
    <property type="entry name" value="SCP2 sterol-binding domain"/>
    <property type="match status" value="1"/>
</dbReference>
<reference evidence="2 3" key="1">
    <citation type="submission" date="2016-10" db="EMBL/GenBank/DDBJ databases">
        <authorList>
            <person name="de Groot N.N."/>
        </authorList>
    </citation>
    <scope>NUCLEOTIDE SEQUENCE [LARGE SCALE GENOMIC DNA]</scope>
    <source>
        <strain>GEY</strain>
        <strain evidence="3">DSM 9560</strain>
    </source>
</reference>
<dbReference type="InterPro" id="IPR003033">
    <property type="entry name" value="SCP2_sterol-bd_dom"/>
</dbReference>
<dbReference type="PANTHER" id="PTHR10094:SF25">
    <property type="entry name" value="SCP2 STEROL-BINDING DOMAIN-CONTAINING PROTEIN 1"/>
    <property type="match status" value="1"/>
</dbReference>
<dbReference type="OrthoDB" id="9804656at2"/>
<organism evidence="2 3">
    <name type="scientific">Thermoflexibacter ruber</name>
    <dbReference type="NCBI Taxonomy" id="1003"/>
    <lineage>
        <taxon>Bacteria</taxon>
        <taxon>Pseudomonadati</taxon>
        <taxon>Bacteroidota</taxon>
        <taxon>Cytophagia</taxon>
        <taxon>Cytophagales</taxon>
        <taxon>Thermoflexibacteraceae</taxon>
        <taxon>Thermoflexibacter</taxon>
    </lineage>
</organism>
<keyword evidence="3" id="KW-1185">Reference proteome</keyword>
<evidence type="ECO:0000313" key="2">
    <source>
        <dbReference type="EMBL" id="SFE73977.1"/>
    </source>
</evidence>
<dbReference type="GO" id="GO:0005829">
    <property type="term" value="C:cytosol"/>
    <property type="evidence" value="ECO:0007669"/>
    <property type="project" value="TreeGrafter"/>
</dbReference>
<dbReference type="RefSeq" id="WP_091540802.1">
    <property type="nucleotide sequence ID" value="NZ_FONY01000006.1"/>
</dbReference>
<protein>
    <submittedName>
        <fullName evidence="2">SCP-2 sterol transfer family protein</fullName>
    </submittedName>
</protein>
<evidence type="ECO:0000259" key="1">
    <source>
        <dbReference type="Pfam" id="PF02036"/>
    </source>
</evidence>
<dbReference type="EMBL" id="FONY01000006">
    <property type="protein sequence ID" value="SFE73977.1"/>
    <property type="molecule type" value="Genomic_DNA"/>
</dbReference>
<gene>
    <name evidence="2" type="ORF">SAMN04488541_10065</name>
</gene>
<dbReference type="InterPro" id="IPR036527">
    <property type="entry name" value="SCP2_sterol-bd_dom_sf"/>
</dbReference>
<dbReference type="SUPFAM" id="SSF55718">
    <property type="entry name" value="SCP-like"/>
    <property type="match status" value="1"/>
</dbReference>
<dbReference type="AlphaFoldDB" id="A0A1I2D085"/>
<dbReference type="STRING" id="1003.SAMN04488541_10065"/>
<name>A0A1I2D085_9BACT</name>
<sequence length="99" mass="10493">MSLQSFTEQVAKIASTATGLKGSVKFSFNEGVVFIDPTQQPYAVSNDNKDADCTISLSLDDAMKLLSGELNPVTAFMFGKLKVSGDTGIAMKIAQIIGK</sequence>
<evidence type="ECO:0000313" key="3">
    <source>
        <dbReference type="Proteomes" id="UP000199513"/>
    </source>
</evidence>
<accession>A0A1I2D085</accession>